<dbReference type="GO" id="GO:0005524">
    <property type="term" value="F:ATP binding"/>
    <property type="evidence" value="ECO:0007669"/>
    <property type="project" value="UniProtKB-KW"/>
</dbReference>
<name>A0A0J1IHX5_NIACI</name>
<dbReference type="InterPro" id="IPR036640">
    <property type="entry name" value="ABC1_TM_sf"/>
</dbReference>
<dbReference type="GO" id="GO:0016887">
    <property type="term" value="F:ATP hydrolysis activity"/>
    <property type="evidence" value="ECO:0007669"/>
    <property type="project" value="InterPro"/>
</dbReference>
<reference evidence="12 13" key="1">
    <citation type="submission" date="2015-05" db="EMBL/GenBank/DDBJ databases">
        <title>Whole genome sequence and identification of bacterial endophytes from Costus igneus.</title>
        <authorList>
            <person name="Lee Y.P."/>
            <person name="Gan H.M."/>
            <person name="Eng W."/>
            <person name="Wheatley M.S."/>
            <person name="Caraballo A."/>
            <person name="Polter S."/>
            <person name="Savka M.A."/>
            <person name="Hudson A.O."/>
        </authorList>
    </citation>
    <scope>NUCLEOTIDE SEQUENCE [LARGE SCALE GENOMIC DNA]</scope>
    <source>
        <strain evidence="12 13">RIT379</strain>
    </source>
</reference>
<dbReference type="InterPro" id="IPR003439">
    <property type="entry name" value="ABC_transporter-like_ATP-bd"/>
</dbReference>
<feature type="transmembrane region" description="Helical" evidence="9">
    <location>
        <begin position="152"/>
        <end position="172"/>
    </location>
</feature>
<feature type="domain" description="ABC transmembrane type-1" evidence="11">
    <location>
        <begin position="41"/>
        <end position="319"/>
    </location>
</feature>
<evidence type="ECO:0000256" key="5">
    <source>
        <dbReference type="ARBA" id="ARBA00022741"/>
    </source>
</evidence>
<comment type="caution">
    <text evidence="12">The sequence shown here is derived from an EMBL/GenBank/DDBJ whole genome shotgun (WGS) entry which is preliminary data.</text>
</comment>
<evidence type="ECO:0000259" key="11">
    <source>
        <dbReference type="PROSITE" id="PS50929"/>
    </source>
</evidence>
<feature type="transmembrane region" description="Helical" evidence="9">
    <location>
        <begin position="37"/>
        <end position="60"/>
    </location>
</feature>
<evidence type="ECO:0000256" key="3">
    <source>
        <dbReference type="ARBA" id="ARBA00022475"/>
    </source>
</evidence>
<dbReference type="InterPro" id="IPR017871">
    <property type="entry name" value="ABC_transporter-like_CS"/>
</dbReference>
<dbReference type="Pfam" id="PF00005">
    <property type="entry name" value="ABC_tran"/>
    <property type="match status" value="1"/>
</dbReference>
<evidence type="ECO:0000256" key="7">
    <source>
        <dbReference type="ARBA" id="ARBA00022989"/>
    </source>
</evidence>
<keyword evidence="6" id="KW-0067">ATP-binding</keyword>
<dbReference type="Proteomes" id="UP000036045">
    <property type="component" value="Unassembled WGS sequence"/>
</dbReference>
<dbReference type="PROSITE" id="PS50929">
    <property type="entry name" value="ABC_TM1F"/>
    <property type="match status" value="1"/>
</dbReference>
<dbReference type="PROSITE" id="PS50893">
    <property type="entry name" value="ABC_TRANSPORTER_2"/>
    <property type="match status" value="1"/>
</dbReference>
<dbReference type="Gene3D" id="3.40.50.300">
    <property type="entry name" value="P-loop containing nucleotide triphosphate hydrolases"/>
    <property type="match status" value="1"/>
</dbReference>
<dbReference type="GO" id="GO:0015421">
    <property type="term" value="F:ABC-type oligopeptide transporter activity"/>
    <property type="evidence" value="ECO:0007669"/>
    <property type="project" value="TreeGrafter"/>
</dbReference>
<dbReference type="PANTHER" id="PTHR43394">
    <property type="entry name" value="ATP-DEPENDENT PERMEASE MDL1, MITOCHONDRIAL"/>
    <property type="match status" value="1"/>
</dbReference>
<dbReference type="PATRIC" id="fig|1397.4.peg.1423"/>
<evidence type="ECO:0000313" key="12">
    <source>
        <dbReference type="EMBL" id="KLV25506.1"/>
    </source>
</evidence>
<dbReference type="InterPro" id="IPR011527">
    <property type="entry name" value="ABC1_TM_dom"/>
</dbReference>
<evidence type="ECO:0000259" key="10">
    <source>
        <dbReference type="PROSITE" id="PS50893"/>
    </source>
</evidence>
<evidence type="ECO:0000256" key="8">
    <source>
        <dbReference type="ARBA" id="ARBA00023136"/>
    </source>
</evidence>
<dbReference type="InterPro" id="IPR027417">
    <property type="entry name" value="P-loop_NTPase"/>
</dbReference>
<gene>
    <name evidence="12" type="ORF">ABW02_16120</name>
</gene>
<dbReference type="RefSeq" id="WP_047943310.1">
    <property type="nucleotide sequence ID" value="NZ_JBANBP010000079.1"/>
</dbReference>
<feature type="transmembrane region" description="Helical" evidence="9">
    <location>
        <begin position="293"/>
        <end position="314"/>
    </location>
</feature>
<organism evidence="12 13">
    <name type="scientific">Niallia circulans</name>
    <name type="common">Bacillus circulans</name>
    <dbReference type="NCBI Taxonomy" id="1397"/>
    <lineage>
        <taxon>Bacteria</taxon>
        <taxon>Bacillati</taxon>
        <taxon>Bacillota</taxon>
        <taxon>Bacilli</taxon>
        <taxon>Bacillales</taxon>
        <taxon>Bacillaceae</taxon>
        <taxon>Niallia</taxon>
    </lineage>
</organism>
<evidence type="ECO:0000256" key="6">
    <source>
        <dbReference type="ARBA" id="ARBA00022840"/>
    </source>
</evidence>
<dbReference type="FunFam" id="3.40.50.300:FF:000221">
    <property type="entry name" value="Multidrug ABC transporter ATP-binding protein"/>
    <property type="match status" value="1"/>
</dbReference>
<evidence type="ECO:0000256" key="4">
    <source>
        <dbReference type="ARBA" id="ARBA00022692"/>
    </source>
</evidence>
<dbReference type="PANTHER" id="PTHR43394:SF1">
    <property type="entry name" value="ATP-BINDING CASSETTE SUB-FAMILY B MEMBER 10, MITOCHONDRIAL"/>
    <property type="match status" value="1"/>
</dbReference>
<keyword evidence="3" id="KW-1003">Cell membrane</keyword>
<dbReference type="SUPFAM" id="SSF52540">
    <property type="entry name" value="P-loop containing nucleoside triphosphate hydrolases"/>
    <property type="match status" value="1"/>
</dbReference>
<feature type="transmembrane region" description="Helical" evidence="9">
    <location>
        <begin position="178"/>
        <end position="195"/>
    </location>
</feature>
<dbReference type="OrthoDB" id="9770415at2"/>
<evidence type="ECO:0000256" key="9">
    <source>
        <dbReference type="SAM" id="Phobius"/>
    </source>
</evidence>
<evidence type="ECO:0000313" key="13">
    <source>
        <dbReference type="Proteomes" id="UP000036045"/>
    </source>
</evidence>
<feature type="transmembrane region" description="Helical" evidence="9">
    <location>
        <begin position="80"/>
        <end position="102"/>
    </location>
</feature>
<dbReference type="EMBL" id="LDPH01000016">
    <property type="protein sequence ID" value="KLV25506.1"/>
    <property type="molecule type" value="Genomic_DNA"/>
</dbReference>
<dbReference type="Gene3D" id="1.20.1560.10">
    <property type="entry name" value="ABC transporter type 1, transmembrane domain"/>
    <property type="match status" value="1"/>
</dbReference>
<keyword evidence="13" id="KW-1185">Reference proteome</keyword>
<feature type="transmembrane region" description="Helical" evidence="9">
    <location>
        <begin position="258"/>
        <end position="281"/>
    </location>
</feature>
<comment type="subcellular location">
    <subcellularLocation>
        <location evidence="1">Cell membrane</location>
        <topology evidence="1">Multi-pass membrane protein</topology>
    </subcellularLocation>
</comment>
<dbReference type="GO" id="GO:0005886">
    <property type="term" value="C:plasma membrane"/>
    <property type="evidence" value="ECO:0007669"/>
    <property type="project" value="UniProtKB-SubCell"/>
</dbReference>
<protein>
    <submittedName>
        <fullName evidence="12">Multidrug ABC transporter permease</fullName>
    </submittedName>
</protein>
<dbReference type="SUPFAM" id="SSF90123">
    <property type="entry name" value="ABC transporter transmembrane region"/>
    <property type="match status" value="1"/>
</dbReference>
<dbReference type="InterPro" id="IPR039421">
    <property type="entry name" value="Type_1_exporter"/>
</dbReference>
<sequence length="594" mass="67324">MSNQEKFTNIRERDNSLNKTGLRYLAKLLFSTEVPKLVLSIALILSIISSFVGLIVPIATGKIIDQFRLELINATTIIQLVFIFILQAVSSGFSYYLLAYVGNRMVNQLRKKLWEKMLHLQMSFFDRYRSADLMSRIANDTNEIKSLITDHFINFISNLITVIGAVAMLFYLDWQMTLIIMLVLPISLAVMMPMGNKMYANSVRLQEHLAALSSTLSQIIGEMRLVKASNSERKELKNGEANMDDLFQSEMKEARVNAVLMPLMTLIMIVLLVVIIGYGGVRVSSGALTAGKLVAYILLLFQIMMPVEQFGAFFSNLKKVMGSTERLRLILEQPLEADNKKDVMPDKHNILEFREVCFGYERDKQILLNASFTIPDRKVTAFVGPSGSGKTTIFSLIERFYDPETGNIYWGDTPIDSFSLHDWRKKIGYVSQESSLISGTIRENIIYGREDEVSELEMMNVARLAYAHDFIDALPRKYETEVGERGIQLSGGQRQRIAIARALLRQPDILLLDEATASLDSDSEHEVQKALHYLMQDRTTIVIAHRLSTVVHADQIIVFEYGHVTGVGKHEELLQTHPSYAAWANKQFQGIQRL</sequence>
<dbReference type="InterPro" id="IPR003593">
    <property type="entry name" value="AAA+_ATPase"/>
</dbReference>
<dbReference type="SMART" id="SM00382">
    <property type="entry name" value="AAA"/>
    <property type="match status" value="1"/>
</dbReference>
<keyword evidence="7 9" id="KW-1133">Transmembrane helix</keyword>
<evidence type="ECO:0000256" key="2">
    <source>
        <dbReference type="ARBA" id="ARBA00022448"/>
    </source>
</evidence>
<keyword evidence="5" id="KW-0547">Nucleotide-binding</keyword>
<proteinExistence type="predicted"/>
<accession>A0A0J1IHX5</accession>
<evidence type="ECO:0000256" key="1">
    <source>
        <dbReference type="ARBA" id="ARBA00004651"/>
    </source>
</evidence>
<keyword evidence="2" id="KW-0813">Transport</keyword>
<dbReference type="CDD" id="cd18551">
    <property type="entry name" value="ABC_6TM_LmrA_like"/>
    <property type="match status" value="1"/>
</dbReference>
<keyword evidence="4 9" id="KW-0812">Transmembrane</keyword>
<dbReference type="AlphaFoldDB" id="A0A0J1IHX5"/>
<feature type="domain" description="ABC transporter" evidence="10">
    <location>
        <begin position="351"/>
        <end position="586"/>
    </location>
</feature>
<dbReference type="Pfam" id="PF00664">
    <property type="entry name" value="ABC_membrane"/>
    <property type="match status" value="1"/>
</dbReference>
<dbReference type="PROSITE" id="PS00211">
    <property type="entry name" value="ABC_TRANSPORTER_1"/>
    <property type="match status" value="1"/>
</dbReference>
<keyword evidence="8 9" id="KW-0472">Membrane</keyword>